<organism evidence="1">
    <name type="scientific">mine drainage metagenome</name>
    <dbReference type="NCBI Taxonomy" id="410659"/>
    <lineage>
        <taxon>unclassified sequences</taxon>
        <taxon>metagenomes</taxon>
        <taxon>ecological metagenomes</taxon>
    </lineage>
</organism>
<reference evidence="1" key="1">
    <citation type="submission" date="2016-10" db="EMBL/GenBank/DDBJ databases">
        <title>Sequence of Gallionella enrichment culture.</title>
        <authorList>
            <person name="Poehlein A."/>
            <person name="Muehling M."/>
            <person name="Daniel R."/>
        </authorList>
    </citation>
    <scope>NUCLEOTIDE SEQUENCE</scope>
</reference>
<evidence type="ECO:0000313" key="1">
    <source>
        <dbReference type="EMBL" id="OIQ75232.1"/>
    </source>
</evidence>
<sequence>MSRMLMVLETRLLTSTCRPSAIERKLCAASPVTMRLMMVWVRGSTAATALLPVSATSRVLSFGVSHRPAGVSPTFIVHSTVWVGRSMAATELLPCRLT</sequence>
<dbReference type="AlphaFoldDB" id="A0A1J5PWG5"/>
<protein>
    <submittedName>
        <fullName evidence="1">Uncharacterized protein</fullName>
    </submittedName>
</protein>
<name>A0A1J5PWG5_9ZZZZ</name>
<proteinExistence type="predicted"/>
<dbReference type="EMBL" id="MLJW01002232">
    <property type="protein sequence ID" value="OIQ75232.1"/>
    <property type="molecule type" value="Genomic_DNA"/>
</dbReference>
<comment type="caution">
    <text evidence="1">The sequence shown here is derived from an EMBL/GenBank/DDBJ whole genome shotgun (WGS) entry which is preliminary data.</text>
</comment>
<accession>A0A1J5PWG5</accession>
<gene>
    <name evidence="1" type="ORF">GALL_430990</name>
</gene>